<evidence type="ECO:0000313" key="2">
    <source>
        <dbReference type="EMBL" id="MBB5493939.1"/>
    </source>
</evidence>
<accession>A0A840WAA7</accession>
<dbReference type="Proteomes" id="UP000579647">
    <property type="component" value="Unassembled WGS sequence"/>
</dbReference>
<name>A0A840WAA7_9ACTN</name>
<proteinExistence type="predicted"/>
<dbReference type="InterPro" id="IPR024534">
    <property type="entry name" value="JetD_C"/>
</dbReference>
<dbReference type="EMBL" id="JACHDO010000001">
    <property type="protein sequence ID" value="MBB5493939.1"/>
    <property type="molecule type" value="Genomic_DNA"/>
</dbReference>
<dbReference type="RefSeq" id="WP_221318922.1">
    <property type="nucleotide sequence ID" value="NZ_BAAAKM010000150.1"/>
</dbReference>
<evidence type="ECO:0000313" key="3">
    <source>
        <dbReference type="Proteomes" id="UP000579647"/>
    </source>
</evidence>
<gene>
    <name evidence="2" type="ORF">HNR07_005076</name>
</gene>
<sequence length="348" mass="38288">MMANTRLSRRGERFATALRGCRGRRVPLVDLWAILDRVDPASRTDPNRRIILAGLLEELAETEQITLPSARSYDRSEHPPLPKFVTLPVTGRASTPRRQIVWHPALSWVPESRVAPSQHDRLAEINAWLHSTPDPPPVPHRERSLEIFGEEKVLDRLLATGMFGPDRLTLELLAAYRATVRFTSELVGGGDILLVVENSDTFDSLVHALRSRSDHRVSLVAWGAGGAFEASVLSIARLDQAVNDVAYFGDVDAKGIKIPANAASLAAQHGLPTIRPAIGLYTALLDRGRRRSGQKPVSPEVAEGLVGWLPPEHRDAVKSCLASGVRLAQEAVGRDYLTTDETWLSDLR</sequence>
<evidence type="ECO:0000259" key="1">
    <source>
        <dbReference type="Pfam" id="PF09983"/>
    </source>
</evidence>
<dbReference type="Pfam" id="PF09983">
    <property type="entry name" value="JetD_C"/>
    <property type="match status" value="1"/>
</dbReference>
<protein>
    <recommendedName>
        <fullName evidence="1">Wadjet protein JetD C-terminal domain-containing protein</fullName>
    </recommendedName>
</protein>
<reference evidence="2 3" key="1">
    <citation type="submission" date="2020-08" db="EMBL/GenBank/DDBJ databases">
        <title>Sequencing the genomes of 1000 actinobacteria strains.</title>
        <authorList>
            <person name="Klenk H.-P."/>
        </authorList>
    </citation>
    <scope>NUCLEOTIDE SEQUENCE [LARGE SCALE GENOMIC DNA]</scope>
    <source>
        <strain evidence="2 3">DSM 44598</strain>
    </source>
</reference>
<comment type="caution">
    <text evidence="2">The sequence shown here is derived from an EMBL/GenBank/DDBJ whole genome shotgun (WGS) entry which is preliminary data.</text>
</comment>
<dbReference type="AlphaFoldDB" id="A0A840WAA7"/>
<keyword evidence="3" id="KW-1185">Reference proteome</keyword>
<organism evidence="2 3">
    <name type="scientific">Nocardiopsis metallicus</name>
    <dbReference type="NCBI Taxonomy" id="179819"/>
    <lineage>
        <taxon>Bacteria</taxon>
        <taxon>Bacillati</taxon>
        <taxon>Actinomycetota</taxon>
        <taxon>Actinomycetes</taxon>
        <taxon>Streptosporangiales</taxon>
        <taxon>Nocardiopsidaceae</taxon>
        <taxon>Nocardiopsis</taxon>
    </lineage>
</organism>
<feature type="domain" description="Wadjet protein JetD C-terminal" evidence="1">
    <location>
        <begin position="192"/>
        <end position="338"/>
    </location>
</feature>